<comment type="caution">
    <text evidence="2">The sequence shown here is derived from an EMBL/GenBank/DDBJ whole genome shotgun (WGS) entry which is preliminary data.</text>
</comment>
<dbReference type="Proteomes" id="UP000524535">
    <property type="component" value="Unassembled WGS sequence"/>
</dbReference>
<proteinExistence type="predicted"/>
<evidence type="ECO:0000313" key="4">
    <source>
        <dbReference type="EMBL" id="MBB4446337.1"/>
    </source>
</evidence>
<feature type="domain" description="Zinc-ribbon" evidence="1">
    <location>
        <begin position="3"/>
        <end position="95"/>
    </location>
</feature>
<evidence type="ECO:0000259" key="1">
    <source>
        <dbReference type="Pfam" id="PF10005"/>
    </source>
</evidence>
<dbReference type="Gene3D" id="3.40.390.70">
    <property type="match status" value="1"/>
</dbReference>
<dbReference type="AlphaFoldDB" id="A0A7W6WPV9"/>
<dbReference type="EMBL" id="JACIGY010000002">
    <property type="protein sequence ID" value="MBB4411646.1"/>
    <property type="molecule type" value="Genomic_DNA"/>
</dbReference>
<dbReference type="Pfam" id="PF15887">
    <property type="entry name" value="Peptidase_Mx"/>
    <property type="match status" value="1"/>
</dbReference>
<evidence type="ECO:0000313" key="6">
    <source>
        <dbReference type="Proteomes" id="UP000524535"/>
    </source>
</evidence>
<dbReference type="Pfam" id="PF10005">
    <property type="entry name" value="Zn_ribbon_DZR_6"/>
    <property type="match status" value="1"/>
</dbReference>
<organism evidence="2 5">
    <name type="scientific">Aliirhizobium cellulosilyticum</name>
    <dbReference type="NCBI Taxonomy" id="393664"/>
    <lineage>
        <taxon>Bacteria</taxon>
        <taxon>Pseudomonadati</taxon>
        <taxon>Pseudomonadota</taxon>
        <taxon>Alphaproteobacteria</taxon>
        <taxon>Hyphomicrobiales</taxon>
        <taxon>Rhizobiaceae</taxon>
        <taxon>Aliirhizobium</taxon>
    </lineage>
</organism>
<protein>
    <recommendedName>
        <fullName evidence="1">Zinc-ribbon domain-containing protein</fullName>
    </recommendedName>
</protein>
<name>A0A7W6WPV9_9HYPH</name>
<dbReference type="Proteomes" id="UP000576087">
    <property type="component" value="Unassembled WGS sequence"/>
</dbReference>
<evidence type="ECO:0000313" key="5">
    <source>
        <dbReference type="Proteomes" id="UP000520770"/>
    </source>
</evidence>
<gene>
    <name evidence="3" type="ORF">GGE31_002151</name>
    <name evidence="2" type="ORF">GGE33_002152</name>
    <name evidence="4" type="ORF">GGE35_002153</name>
</gene>
<keyword evidence="6" id="KW-1185">Reference proteome</keyword>
<reference evidence="5 6" key="1">
    <citation type="submission" date="2020-08" db="EMBL/GenBank/DDBJ databases">
        <title>Genomic Encyclopedia of Type Strains, Phase IV (KMG-V): Genome sequencing to study the core and pangenomes of soil and plant-associated prokaryotes.</title>
        <authorList>
            <person name="Whitman W."/>
        </authorList>
    </citation>
    <scope>NUCLEOTIDE SEQUENCE [LARGE SCALE GENOMIC DNA]</scope>
    <source>
        <strain evidence="3 6">SEMIA 444</strain>
        <strain evidence="2 5">SEMIA 448</strain>
        <strain evidence="4 7">SEMIA 452</strain>
    </source>
</reference>
<evidence type="ECO:0000313" key="2">
    <source>
        <dbReference type="EMBL" id="MBB4348410.1"/>
    </source>
</evidence>
<accession>A0A7W6WPV9</accession>
<dbReference type="Proteomes" id="UP000520770">
    <property type="component" value="Unassembled WGS sequence"/>
</dbReference>
<dbReference type="InterPro" id="IPR011201">
    <property type="entry name" value="Zinc-ribbon_6_bact"/>
</dbReference>
<dbReference type="InterPro" id="IPR031321">
    <property type="entry name" value="UCP012641"/>
</dbReference>
<sequence length="353" mass="40411">MRLYDCDHCGQPIHFDNRDCMNCGSRLAFVPEALAMHALQPVEGEEVWLLFANPQRKVRLCANAGMDICNWTVLADDSNPFCPACRHNRLVPDASTEEGLRQWRRISQAQRHLFYSMLKWNLPRINRDEDPAGGLVFDFLVDEIQADGTVKAALTGHENGLIAIRAAEADDATREQIRVSMNEPYRTMLGHFRHETGHYIWDKMVRDGGRLDEFRAVFGDETVDYGEALKRNYEEGPPPNWQEFFISTYASSHPWEDFAESFAHYVHIVDTLETARAYGMSIDPRRHEELSAEVDFNPYRADSAEQLVSAWIPFSLAINGIHRSMGVPDLYPFILTPAVTAKLQFVHDLVLRR</sequence>
<evidence type="ECO:0000313" key="3">
    <source>
        <dbReference type="EMBL" id="MBB4411646.1"/>
    </source>
</evidence>
<dbReference type="RefSeq" id="WP_183822944.1">
    <property type="nucleotide sequence ID" value="NZ_JACIGW010000002.1"/>
</dbReference>
<dbReference type="EMBL" id="JACIGW010000002">
    <property type="protein sequence ID" value="MBB4348410.1"/>
    <property type="molecule type" value="Genomic_DNA"/>
</dbReference>
<dbReference type="PIRSF" id="PIRSF012641">
    <property type="entry name" value="UCP012641"/>
    <property type="match status" value="1"/>
</dbReference>
<evidence type="ECO:0000313" key="7">
    <source>
        <dbReference type="Proteomes" id="UP000576087"/>
    </source>
</evidence>
<dbReference type="EMBL" id="JACIHM010000002">
    <property type="protein sequence ID" value="MBB4446337.1"/>
    <property type="molecule type" value="Genomic_DNA"/>
</dbReference>